<reference evidence="1 2" key="1">
    <citation type="submission" date="2014-06" db="EMBL/GenBank/DDBJ databases">
        <title>Evolutionary Origins and Diversification of the Mycorrhizal Mutualists.</title>
        <authorList>
            <consortium name="DOE Joint Genome Institute"/>
            <consortium name="Mycorrhizal Genomics Consortium"/>
            <person name="Kohler A."/>
            <person name="Kuo A."/>
            <person name="Nagy L.G."/>
            <person name="Floudas D."/>
            <person name="Copeland A."/>
            <person name="Barry K.W."/>
            <person name="Cichocki N."/>
            <person name="Veneault-Fourrey C."/>
            <person name="LaButti K."/>
            <person name="Lindquist E.A."/>
            <person name="Lipzen A."/>
            <person name="Lundell T."/>
            <person name="Morin E."/>
            <person name="Murat C."/>
            <person name="Riley R."/>
            <person name="Ohm R."/>
            <person name="Sun H."/>
            <person name="Tunlid A."/>
            <person name="Henrissat B."/>
            <person name="Grigoriev I.V."/>
            <person name="Hibbett D.S."/>
            <person name="Martin F."/>
        </authorList>
    </citation>
    <scope>NUCLEOTIDE SEQUENCE [LARGE SCALE GENOMIC DNA]</scope>
    <source>
        <strain evidence="1 2">SS14</strain>
    </source>
</reference>
<evidence type="ECO:0000313" key="2">
    <source>
        <dbReference type="Proteomes" id="UP000054279"/>
    </source>
</evidence>
<dbReference type="AlphaFoldDB" id="A0A0C9UIK9"/>
<keyword evidence="2" id="KW-1185">Reference proteome</keyword>
<dbReference type="EMBL" id="KN837436">
    <property type="protein sequence ID" value="KIJ25060.1"/>
    <property type="molecule type" value="Genomic_DNA"/>
</dbReference>
<protein>
    <submittedName>
        <fullName evidence="1">Unplaced genomic scaffold SPHSTscaffold_361, whole genome shotgun sequence</fullName>
    </submittedName>
</protein>
<name>A0A0C9UIK9_SPHS4</name>
<gene>
    <name evidence="1" type="ORF">M422DRAFT_274010</name>
</gene>
<proteinExistence type="predicted"/>
<accession>A0A0C9UIK9</accession>
<organism evidence="1 2">
    <name type="scientific">Sphaerobolus stellatus (strain SS14)</name>
    <dbReference type="NCBI Taxonomy" id="990650"/>
    <lineage>
        <taxon>Eukaryota</taxon>
        <taxon>Fungi</taxon>
        <taxon>Dikarya</taxon>
        <taxon>Basidiomycota</taxon>
        <taxon>Agaricomycotina</taxon>
        <taxon>Agaricomycetes</taxon>
        <taxon>Phallomycetidae</taxon>
        <taxon>Geastrales</taxon>
        <taxon>Sphaerobolaceae</taxon>
        <taxon>Sphaerobolus</taxon>
    </lineage>
</organism>
<dbReference type="Proteomes" id="UP000054279">
    <property type="component" value="Unassembled WGS sequence"/>
</dbReference>
<dbReference type="HOGENOM" id="CLU_2607550_0_0_1"/>
<evidence type="ECO:0000313" key="1">
    <source>
        <dbReference type="EMBL" id="KIJ25060.1"/>
    </source>
</evidence>
<sequence>MPLIADVCAIPVILPHAVVSGSAMGLNPSEKEQQHRIGISLDDWARNTAANKNVNIFTGAPTPSTAAASGYVTASSDQV</sequence>